<keyword evidence="1" id="KW-0472">Membrane</keyword>
<evidence type="ECO:0000256" key="1">
    <source>
        <dbReference type="SAM" id="Phobius"/>
    </source>
</evidence>
<organism evidence="3">
    <name type="scientific">marine sediment metagenome</name>
    <dbReference type="NCBI Taxonomy" id="412755"/>
    <lineage>
        <taxon>unclassified sequences</taxon>
        <taxon>metagenomes</taxon>
        <taxon>ecological metagenomes</taxon>
    </lineage>
</organism>
<dbReference type="InterPro" id="IPR005183">
    <property type="entry name" value="DUF305_CopM-like"/>
</dbReference>
<sequence length="141" mass="16272">MKWQSSTQIMLFGSIIFGFFITSSLLVNSVCDIKISLTKFYQALWMALWMVLLELAMYPSAPALVYVATFIVIVAVFYLARNQVLVNDKEYLKAMIQHHSSAILTSDQILKKTENEKVRKLAQWISKSQQEEIDYMNSLLH</sequence>
<feature type="transmembrane region" description="Helical" evidence="1">
    <location>
        <begin position="63"/>
        <end position="80"/>
    </location>
</feature>
<dbReference type="Gene3D" id="1.20.1260.10">
    <property type="match status" value="1"/>
</dbReference>
<comment type="caution">
    <text evidence="3">The sequence shown here is derived from an EMBL/GenBank/DDBJ whole genome shotgun (WGS) entry which is preliminary data.</text>
</comment>
<evidence type="ECO:0000259" key="2">
    <source>
        <dbReference type="Pfam" id="PF03713"/>
    </source>
</evidence>
<keyword evidence="1" id="KW-1133">Transmembrane helix</keyword>
<dbReference type="AlphaFoldDB" id="A0A0F9FTF5"/>
<feature type="domain" description="DUF305" evidence="2">
    <location>
        <begin position="87"/>
        <end position="140"/>
    </location>
</feature>
<proteinExistence type="predicted"/>
<reference evidence="3" key="1">
    <citation type="journal article" date="2015" name="Nature">
        <title>Complex archaea that bridge the gap between prokaryotes and eukaryotes.</title>
        <authorList>
            <person name="Spang A."/>
            <person name="Saw J.H."/>
            <person name="Jorgensen S.L."/>
            <person name="Zaremba-Niedzwiedzka K."/>
            <person name="Martijn J."/>
            <person name="Lind A.E."/>
            <person name="van Eijk R."/>
            <person name="Schleper C."/>
            <person name="Guy L."/>
            <person name="Ettema T.J."/>
        </authorList>
    </citation>
    <scope>NUCLEOTIDE SEQUENCE</scope>
</reference>
<accession>A0A0F9FTF5</accession>
<dbReference type="InterPro" id="IPR012347">
    <property type="entry name" value="Ferritin-like"/>
</dbReference>
<dbReference type="Pfam" id="PF03713">
    <property type="entry name" value="DUF305"/>
    <property type="match status" value="1"/>
</dbReference>
<keyword evidence="1" id="KW-0812">Transmembrane</keyword>
<gene>
    <name evidence="3" type="ORF">LCGC14_2265820</name>
</gene>
<dbReference type="EMBL" id="LAZR01031214">
    <property type="protein sequence ID" value="KKL54397.1"/>
    <property type="molecule type" value="Genomic_DNA"/>
</dbReference>
<feature type="transmembrane region" description="Helical" evidence="1">
    <location>
        <begin position="6"/>
        <end position="28"/>
    </location>
</feature>
<evidence type="ECO:0000313" key="3">
    <source>
        <dbReference type="EMBL" id="KKL54397.1"/>
    </source>
</evidence>
<feature type="transmembrane region" description="Helical" evidence="1">
    <location>
        <begin position="40"/>
        <end position="57"/>
    </location>
</feature>
<name>A0A0F9FTF5_9ZZZZ</name>
<protein>
    <recommendedName>
        <fullName evidence="2">DUF305 domain-containing protein</fullName>
    </recommendedName>
</protein>